<evidence type="ECO:0000313" key="9">
    <source>
        <dbReference type="Proteomes" id="UP000244240"/>
    </source>
</evidence>
<dbReference type="SUPFAM" id="SSF88946">
    <property type="entry name" value="Sigma2 domain of RNA polymerase sigma factors"/>
    <property type="match status" value="1"/>
</dbReference>
<evidence type="ECO:0000313" key="8">
    <source>
        <dbReference type="EMBL" id="PTX64228.1"/>
    </source>
</evidence>
<dbReference type="Gene3D" id="1.10.1740.10">
    <property type="match status" value="1"/>
</dbReference>
<comment type="caution">
    <text evidence="6">Lacks conserved residue(s) required for the propagation of feature annotation.</text>
</comment>
<dbReference type="GO" id="GO:0016987">
    <property type="term" value="F:sigma factor activity"/>
    <property type="evidence" value="ECO:0007669"/>
    <property type="project" value="UniProtKB-UniRule"/>
</dbReference>
<evidence type="ECO:0000259" key="7">
    <source>
        <dbReference type="Pfam" id="PF04542"/>
    </source>
</evidence>
<keyword evidence="2 6" id="KW-0805">Transcription regulation</keyword>
<dbReference type="InterPro" id="IPR014284">
    <property type="entry name" value="RNA_pol_sigma-70_dom"/>
</dbReference>
<evidence type="ECO:0000256" key="3">
    <source>
        <dbReference type="ARBA" id="ARBA00023082"/>
    </source>
</evidence>
<dbReference type="GO" id="GO:0003677">
    <property type="term" value="F:DNA binding"/>
    <property type="evidence" value="ECO:0007669"/>
    <property type="project" value="UniProtKB-UniRule"/>
</dbReference>
<dbReference type="EMBL" id="QBKR01000003">
    <property type="protein sequence ID" value="PTX64228.1"/>
    <property type="molecule type" value="Genomic_DNA"/>
</dbReference>
<keyword evidence="6" id="KW-0346">Stress response</keyword>
<dbReference type="AlphaFoldDB" id="A0A2T6C7C7"/>
<comment type="caution">
    <text evidence="8">The sequence shown here is derived from an EMBL/GenBank/DDBJ whole genome shotgun (WGS) entry which is preliminary data.</text>
</comment>
<comment type="activity regulation">
    <text evidence="6">Negatively regulated by the anti-sigma-I factor RsgI.</text>
</comment>
<reference evidence="8 9" key="1">
    <citation type="submission" date="2018-04" db="EMBL/GenBank/DDBJ databases">
        <title>Genomic Encyclopedia of Archaeal and Bacterial Type Strains, Phase II (KMG-II): from individual species to whole genera.</title>
        <authorList>
            <person name="Goeker M."/>
        </authorList>
    </citation>
    <scope>NUCLEOTIDE SEQUENCE [LARGE SCALE GENOMIC DNA]</scope>
    <source>
        <strain evidence="8 9">DSM 45787</strain>
    </source>
</reference>
<dbReference type="HAMAP" id="MF_02064">
    <property type="entry name" value="Sigma70_SigI"/>
    <property type="match status" value="1"/>
</dbReference>
<sequence>MSALHGPGDGDHNLQELEMETRVREAQKDPTARIRDELIAENQLYVRKMASKICRRNITIQDDEYSVALMGFNEAINAYRHDQSSTFLSFAFTVMKRRLTDYFRSEKRHRNHQVTLIPSDSKDNEPIYPEVVKKSFENHQDRELRERRQSEVEEFREHLAKFDLTMEKLAKVSPKHKDTRQNLMEIAKKIASRAELLDQFYKEKRVKRGFAEQVGCHRRTLKRHRNYLIALVVILVEDLPTIRDYLELPVDMKGGGDSE</sequence>
<evidence type="ECO:0000256" key="5">
    <source>
        <dbReference type="ARBA" id="ARBA00023163"/>
    </source>
</evidence>
<name>A0A2T6C7C7_9BACL</name>
<dbReference type="PANTHER" id="PTHR30385">
    <property type="entry name" value="SIGMA FACTOR F FLAGELLAR"/>
    <property type="match status" value="1"/>
</dbReference>
<keyword evidence="3 6" id="KW-0731">Sigma factor</keyword>
<evidence type="ECO:0000256" key="2">
    <source>
        <dbReference type="ARBA" id="ARBA00023015"/>
    </source>
</evidence>
<keyword evidence="4 6" id="KW-0238">DNA-binding</keyword>
<feature type="domain" description="RNA polymerase sigma-70 region 2" evidence="7">
    <location>
        <begin position="38"/>
        <end position="108"/>
    </location>
</feature>
<comment type="subunit">
    <text evidence="6">Interacts with RsgI.</text>
</comment>
<dbReference type="InterPro" id="IPR007627">
    <property type="entry name" value="RNA_pol_sigma70_r2"/>
</dbReference>
<comment type="subcellular location">
    <subcellularLocation>
        <location evidence="6">Cytoplasm</location>
    </subcellularLocation>
</comment>
<dbReference type="PIRSF" id="PIRSF038953">
    <property type="entry name" value="SigI"/>
    <property type="match status" value="1"/>
</dbReference>
<dbReference type="Proteomes" id="UP000244240">
    <property type="component" value="Unassembled WGS sequence"/>
</dbReference>
<dbReference type="NCBIfam" id="TIGR02937">
    <property type="entry name" value="sigma70-ECF"/>
    <property type="match status" value="1"/>
</dbReference>
<accession>A0A2T6C7C7</accession>
<comment type="similarity">
    <text evidence="6">Belongs to the sigma-70 factor family. SigI subfamily.</text>
</comment>
<dbReference type="GO" id="GO:0005737">
    <property type="term" value="C:cytoplasm"/>
    <property type="evidence" value="ECO:0007669"/>
    <property type="project" value="UniProtKB-SubCell"/>
</dbReference>
<feature type="short sequence motif" description="Polymerase core binding" evidence="6">
    <location>
        <begin position="63"/>
        <end position="76"/>
    </location>
</feature>
<keyword evidence="1 6" id="KW-0963">Cytoplasm</keyword>
<evidence type="ECO:0000256" key="4">
    <source>
        <dbReference type="ARBA" id="ARBA00023125"/>
    </source>
</evidence>
<dbReference type="PANTHER" id="PTHR30385:SF6">
    <property type="entry name" value="RNA POLYMERASE SIGMA FACTOR SIGI"/>
    <property type="match status" value="1"/>
</dbReference>
<dbReference type="GO" id="GO:0006352">
    <property type="term" value="P:DNA-templated transcription initiation"/>
    <property type="evidence" value="ECO:0007669"/>
    <property type="project" value="UniProtKB-UniRule"/>
</dbReference>
<keyword evidence="5 6" id="KW-0804">Transcription</keyword>
<dbReference type="InterPro" id="IPR014244">
    <property type="entry name" value="RNA_pol_sigma-I"/>
</dbReference>
<comment type="function">
    <text evidence="6">Sigma factors are initiation factors that promote the attachment of RNA polymerase to specific initiation sites and are then released.</text>
</comment>
<organism evidence="8 9">
    <name type="scientific">Melghirimyces profundicolus</name>
    <dbReference type="NCBI Taxonomy" id="1242148"/>
    <lineage>
        <taxon>Bacteria</taxon>
        <taxon>Bacillati</taxon>
        <taxon>Bacillota</taxon>
        <taxon>Bacilli</taxon>
        <taxon>Bacillales</taxon>
        <taxon>Thermoactinomycetaceae</taxon>
        <taxon>Melghirimyces</taxon>
    </lineage>
</organism>
<dbReference type="Pfam" id="PF04542">
    <property type="entry name" value="Sigma70_r2"/>
    <property type="match status" value="1"/>
</dbReference>
<evidence type="ECO:0000256" key="6">
    <source>
        <dbReference type="HAMAP-Rule" id="MF_02064"/>
    </source>
</evidence>
<gene>
    <name evidence="6" type="primary">sigI</name>
    <name evidence="8" type="ORF">C8P63_10310</name>
</gene>
<protein>
    <recommendedName>
        <fullName evidence="6">RNA polymerase sigma factor SigI</fullName>
    </recommendedName>
</protein>
<evidence type="ECO:0000256" key="1">
    <source>
        <dbReference type="ARBA" id="ARBA00022490"/>
    </source>
</evidence>
<proteinExistence type="inferred from homology"/>
<dbReference type="InterPro" id="IPR013325">
    <property type="entry name" value="RNA_pol_sigma_r2"/>
</dbReference>
<keyword evidence="9" id="KW-1185">Reference proteome</keyword>